<dbReference type="OrthoDB" id="123971at2759"/>
<dbReference type="GO" id="GO:0030182">
    <property type="term" value="P:neuron differentiation"/>
    <property type="evidence" value="ECO:0007669"/>
    <property type="project" value="UniProtKB-ARBA"/>
</dbReference>
<dbReference type="InterPro" id="IPR001478">
    <property type="entry name" value="PDZ"/>
</dbReference>
<dbReference type="SUPFAM" id="SSF54197">
    <property type="entry name" value="HIT-like"/>
    <property type="match status" value="1"/>
</dbReference>
<keyword evidence="5" id="KW-1185">Reference proteome</keyword>
<dbReference type="PRINTS" id="PR00935">
    <property type="entry name" value="BAND41"/>
</dbReference>
<dbReference type="InterPro" id="IPR000299">
    <property type="entry name" value="FERM_domain"/>
</dbReference>
<dbReference type="GO" id="GO:0035332">
    <property type="term" value="P:positive regulation of hippo signaling"/>
    <property type="evidence" value="ECO:0007669"/>
    <property type="project" value="TreeGrafter"/>
</dbReference>
<sequence>MVSEHSKLINLIDKLKRNWDQCEKNSPDVFRYKLNVTNEKVLDGNFKFYVQLNKDRAIKRRKPEKFDSIIPPFNPNEFNFNKVDKREILMVEEINGSPVLFLINNSPLTKYHLLIVPDVEGNHPQVMTRQCLELAIDVMKSSNDKSIRLGYNSPGALASVNHLHIHLLSLDKELWIEFVELKNVASNLFKINDSKFPVKGFCMIAKETKSDAEKLSRIIEYCCANKVPHNMFFTKSRMSDDIRIFFYPRMLGNFGAEKVYTSLLNVAFCELSGYIPIGDENLYETINENYIIDRFNQEIQNIISDYCKNVQQSKPFSHIMMELFKRVANDPNFNQLSQKDEKHNKNRRNHLINSTSINSDGHKSDTDSGRSSDYRSDDNSLQKKLARMNEEPVKYFSLPRPKYNRKSENIPVEIPKIKYRSNAEVFRQRRVGGRRFTVDITSSEVDTALADVGQQKPLSRSISNLNKPKYDEMNFKTLPNMKLAKKESIIEEDESDRPKGPEFIVNSTAEIKTIDISDMKCASKGIVSVLLLNGRTYNISCNPLATTTQMIFEAIIKSEQIQENYILGLCALIGGDFVFLPMDLKVYKVAPQVWIQSTTKKANDEIKNSIFSLYLRVKLFLPTLRIISIESRHTLFLQLRKSILENHIVCTDDDLITLGGLALQAEVGNFQDEMKQIEYFTMSHYLPDGVYQQNKELGKYLRNSHFSKRGLHPKEAELNFIRYVQEMREYGIHYISGVWTRDDKIELNVYIGIGLNGIKIFERNVGGGNVSRNKTTRKCNKRLIYEEFDWLEIENICFSKQILCIVVRKSNLRLNLGSKEKTRLKFKIKMDSRKSFFAFTIASHHHQFYMKLRNSFVSIKSIADELNIPLVDESFIQPNVNIKIDKSSKTSGLRVRNLKKSMLNDPRLLKLKDRFIRRSKSTVCDFKRTTEETANENNQNKENERPQFPSMIDLAVKSPSVTRNKVKMGTRVFSASYLNKSFDSLSENQTEITRVDSWGALCLKAPDAFDETPEEDEKENDFLDKDKEEAYVVESSIKSININNNFSMPNETMSQSLLEKFEDISCTDDRVLSQITIVKDPVFSSDKLNFKSQSLRNLTTSNVDNLITGYSMGISIVQGNSDNYVYVKELVRNGPGDRNGICVGDQIVSVDGTSLLNLPYDEALQILQKSGKTVTLIVSQVFTRKPLKEKQSFDDGKLSFESPTKKSIISNLITTPSKSLPNLMNSKDYQLPKIVAIIPKENLVIPSQNKKTRKYIGPTKYPVTPCRKEKDLKLTISPNSHKTHLSLPTNDLDTLNI</sequence>
<evidence type="ECO:0000256" key="1">
    <source>
        <dbReference type="SAM" id="MobiDB-lite"/>
    </source>
</evidence>
<dbReference type="CDD" id="cd00136">
    <property type="entry name" value="PDZ_canonical"/>
    <property type="match status" value="1"/>
</dbReference>
<dbReference type="InterPro" id="IPR029071">
    <property type="entry name" value="Ubiquitin-like_domsf"/>
</dbReference>
<dbReference type="InterPro" id="IPR036265">
    <property type="entry name" value="HIT-like_sf"/>
</dbReference>
<dbReference type="Gene3D" id="2.30.29.30">
    <property type="entry name" value="Pleckstrin-homology domain (PH domain)/Phosphotyrosine-binding domain (PTB)"/>
    <property type="match status" value="1"/>
</dbReference>
<dbReference type="InterPro" id="IPR036034">
    <property type="entry name" value="PDZ_sf"/>
</dbReference>
<evidence type="ECO:0000313" key="5">
    <source>
        <dbReference type="Proteomes" id="UP000183832"/>
    </source>
</evidence>
<dbReference type="STRING" id="568069.A0A1J1I6C1"/>
<dbReference type="PROSITE" id="PS50057">
    <property type="entry name" value="FERM_3"/>
    <property type="match status" value="1"/>
</dbReference>
<dbReference type="Pfam" id="PF00373">
    <property type="entry name" value="FERM_M"/>
    <property type="match status" value="1"/>
</dbReference>
<evidence type="ECO:0000259" key="3">
    <source>
        <dbReference type="PROSITE" id="PS50106"/>
    </source>
</evidence>
<dbReference type="InterPro" id="IPR011993">
    <property type="entry name" value="PH-like_dom_sf"/>
</dbReference>
<dbReference type="SMART" id="SM00228">
    <property type="entry name" value="PDZ"/>
    <property type="match status" value="1"/>
</dbReference>
<dbReference type="InterPro" id="IPR047145">
    <property type="entry name" value="FRMD6-like"/>
</dbReference>
<gene>
    <name evidence="4" type="ORF">CLUMA_CG008699</name>
</gene>
<feature type="compositionally biased region" description="Basic and acidic residues" evidence="1">
    <location>
        <begin position="360"/>
        <end position="381"/>
    </location>
</feature>
<dbReference type="InterPro" id="IPR058865">
    <property type="entry name" value="GDPGP1_C"/>
</dbReference>
<dbReference type="PANTHER" id="PTHR13429">
    <property type="entry name" value="FERM DOMAIN (PROTEIN4.1-EZRIN-RADIXIN-MOESIN) FAMILY"/>
    <property type="match status" value="1"/>
</dbReference>
<dbReference type="SUPFAM" id="SSF50729">
    <property type="entry name" value="PH domain-like"/>
    <property type="match status" value="1"/>
</dbReference>
<dbReference type="InterPro" id="IPR019747">
    <property type="entry name" value="FERM_CS"/>
</dbReference>
<dbReference type="GO" id="GO:0098592">
    <property type="term" value="C:cytoplasmic side of apical plasma membrane"/>
    <property type="evidence" value="ECO:0007669"/>
    <property type="project" value="TreeGrafter"/>
</dbReference>
<dbReference type="Gene3D" id="2.30.42.10">
    <property type="match status" value="1"/>
</dbReference>
<dbReference type="InterPro" id="IPR019749">
    <property type="entry name" value="Band_41_domain"/>
</dbReference>
<dbReference type="SUPFAM" id="SSF47031">
    <property type="entry name" value="Second domain of FERM"/>
    <property type="match status" value="1"/>
</dbReference>
<evidence type="ECO:0000313" key="4">
    <source>
        <dbReference type="EMBL" id="CRK95274.1"/>
    </source>
</evidence>
<name>A0A1J1I6C1_9DIPT</name>
<dbReference type="EMBL" id="CVRI01000041">
    <property type="protein sequence ID" value="CRK95274.1"/>
    <property type="molecule type" value="Genomic_DNA"/>
</dbReference>
<feature type="region of interest" description="Disordered" evidence="1">
    <location>
        <begin position="334"/>
        <end position="381"/>
    </location>
</feature>
<dbReference type="Pfam" id="PF00595">
    <property type="entry name" value="PDZ"/>
    <property type="match status" value="1"/>
</dbReference>
<dbReference type="Gene3D" id="1.20.80.10">
    <property type="match status" value="1"/>
</dbReference>
<feature type="domain" description="FERM" evidence="2">
    <location>
        <begin position="525"/>
        <end position="853"/>
    </location>
</feature>
<dbReference type="PANTHER" id="PTHR13429:SF12">
    <property type="entry name" value="FERM AND PDZ DOMAIN-CONTAINING PROTEIN 2"/>
    <property type="match status" value="1"/>
</dbReference>
<proteinExistence type="predicted"/>
<dbReference type="GO" id="GO:0009887">
    <property type="term" value="P:animal organ morphogenesis"/>
    <property type="evidence" value="ECO:0007669"/>
    <property type="project" value="UniProtKB-ARBA"/>
</dbReference>
<dbReference type="SUPFAM" id="SSF50156">
    <property type="entry name" value="PDZ domain-like"/>
    <property type="match status" value="1"/>
</dbReference>
<dbReference type="InterPro" id="IPR019748">
    <property type="entry name" value="FERM_central"/>
</dbReference>
<dbReference type="InterPro" id="IPR018980">
    <property type="entry name" value="FERM_PH-like_C"/>
</dbReference>
<accession>A0A1J1I6C1</accession>
<dbReference type="PROSITE" id="PS00661">
    <property type="entry name" value="FERM_2"/>
    <property type="match status" value="1"/>
</dbReference>
<dbReference type="CDD" id="cd14473">
    <property type="entry name" value="FERM_B-lobe"/>
    <property type="match status" value="1"/>
</dbReference>
<dbReference type="Proteomes" id="UP000183832">
    <property type="component" value="Unassembled WGS sequence"/>
</dbReference>
<evidence type="ECO:0000259" key="2">
    <source>
        <dbReference type="PROSITE" id="PS50057"/>
    </source>
</evidence>
<feature type="domain" description="PDZ" evidence="3">
    <location>
        <begin position="1109"/>
        <end position="1182"/>
    </location>
</feature>
<reference evidence="4 5" key="1">
    <citation type="submission" date="2015-04" db="EMBL/GenBank/DDBJ databases">
        <authorList>
            <person name="Syromyatnikov M.Y."/>
            <person name="Popov V.N."/>
        </authorList>
    </citation>
    <scope>NUCLEOTIDE SEQUENCE [LARGE SCALE GENOMIC DNA]</scope>
</reference>
<organism evidence="4 5">
    <name type="scientific">Clunio marinus</name>
    <dbReference type="NCBI Taxonomy" id="568069"/>
    <lineage>
        <taxon>Eukaryota</taxon>
        <taxon>Metazoa</taxon>
        <taxon>Ecdysozoa</taxon>
        <taxon>Arthropoda</taxon>
        <taxon>Hexapoda</taxon>
        <taxon>Insecta</taxon>
        <taxon>Pterygota</taxon>
        <taxon>Neoptera</taxon>
        <taxon>Endopterygota</taxon>
        <taxon>Diptera</taxon>
        <taxon>Nematocera</taxon>
        <taxon>Chironomoidea</taxon>
        <taxon>Chironomidae</taxon>
        <taxon>Clunio</taxon>
    </lineage>
</organism>
<dbReference type="SMART" id="SM00295">
    <property type="entry name" value="B41"/>
    <property type="match status" value="1"/>
</dbReference>
<dbReference type="SMART" id="SM01196">
    <property type="entry name" value="FERM_C"/>
    <property type="match status" value="1"/>
</dbReference>
<protein>
    <submittedName>
        <fullName evidence="4">CLUMA_CG008699, isoform A</fullName>
    </submittedName>
</protein>
<dbReference type="InterPro" id="IPR014352">
    <property type="entry name" value="FERM/acyl-CoA-bd_prot_sf"/>
</dbReference>
<dbReference type="InterPro" id="IPR058866">
    <property type="entry name" value="GDPGP1_N"/>
</dbReference>
<dbReference type="InterPro" id="IPR035963">
    <property type="entry name" value="FERM_2"/>
</dbReference>
<dbReference type="Pfam" id="PF26217">
    <property type="entry name" value="GDPGP1_N"/>
    <property type="match status" value="1"/>
</dbReference>
<dbReference type="PROSITE" id="PS50106">
    <property type="entry name" value="PDZ"/>
    <property type="match status" value="1"/>
</dbReference>
<dbReference type="SUPFAM" id="SSF54236">
    <property type="entry name" value="Ubiquitin-like"/>
    <property type="match status" value="1"/>
</dbReference>
<dbReference type="Pfam" id="PF26216">
    <property type="entry name" value="GDPGP1_C"/>
    <property type="match status" value="1"/>
</dbReference>
<dbReference type="Gene3D" id="3.30.428.10">
    <property type="entry name" value="HIT-like"/>
    <property type="match status" value="1"/>
</dbReference>